<feature type="compositionally biased region" description="Polar residues" evidence="7">
    <location>
        <begin position="209"/>
        <end position="220"/>
    </location>
</feature>
<keyword evidence="2" id="KW-0805">Transcription regulation</keyword>
<dbReference type="InterPro" id="IPR002100">
    <property type="entry name" value="TF_MADSbox"/>
</dbReference>
<evidence type="ECO:0000259" key="9">
    <source>
        <dbReference type="PROSITE" id="PS51297"/>
    </source>
</evidence>
<evidence type="ECO:0000256" key="1">
    <source>
        <dbReference type="ARBA" id="ARBA00004123"/>
    </source>
</evidence>
<dbReference type="PROSITE" id="PS51297">
    <property type="entry name" value="K_BOX"/>
    <property type="match status" value="1"/>
</dbReference>
<organism evidence="10">
    <name type="scientific">Pinus tabuliformis</name>
    <name type="common">Chinese red pine</name>
    <name type="synonym">Pinus leucosperma</name>
    <dbReference type="NCBI Taxonomy" id="88731"/>
    <lineage>
        <taxon>Eukaryota</taxon>
        <taxon>Viridiplantae</taxon>
        <taxon>Streptophyta</taxon>
        <taxon>Embryophyta</taxon>
        <taxon>Tracheophyta</taxon>
        <taxon>Spermatophyta</taxon>
        <taxon>Pinopsida</taxon>
        <taxon>Pinidae</taxon>
        <taxon>Conifers I</taxon>
        <taxon>Pinales</taxon>
        <taxon>Pinaceae</taxon>
        <taxon>Pinus</taxon>
        <taxon>Pinus subgen. Pinus</taxon>
    </lineage>
</organism>
<feature type="domain" description="MADS-box" evidence="8">
    <location>
        <begin position="1"/>
        <end position="61"/>
    </location>
</feature>
<dbReference type="InterPro" id="IPR033896">
    <property type="entry name" value="MEF2-like_N"/>
</dbReference>
<dbReference type="GO" id="GO:0046983">
    <property type="term" value="F:protein dimerization activity"/>
    <property type="evidence" value="ECO:0007669"/>
    <property type="project" value="InterPro"/>
</dbReference>
<proteinExistence type="evidence at transcript level"/>
<dbReference type="Pfam" id="PF00319">
    <property type="entry name" value="SRF-TF"/>
    <property type="match status" value="1"/>
</dbReference>
<dbReference type="SUPFAM" id="SSF55455">
    <property type="entry name" value="SRF-like"/>
    <property type="match status" value="1"/>
</dbReference>
<feature type="coiled-coil region" evidence="6">
    <location>
        <begin position="136"/>
        <end position="163"/>
    </location>
</feature>
<dbReference type="PROSITE" id="PS50066">
    <property type="entry name" value="MADS_BOX_2"/>
    <property type="match status" value="1"/>
</dbReference>
<dbReference type="CDD" id="cd00265">
    <property type="entry name" value="MADS_MEF2_like"/>
    <property type="match status" value="1"/>
</dbReference>
<evidence type="ECO:0000256" key="6">
    <source>
        <dbReference type="SAM" id="Coils"/>
    </source>
</evidence>
<evidence type="ECO:0000256" key="3">
    <source>
        <dbReference type="ARBA" id="ARBA00023125"/>
    </source>
</evidence>
<dbReference type="GO" id="GO:0005634">
    <property type="term" value="C:nucleus"/>
    <property type="evidence" value="ECO:0007669"/>
    <property type="project" value="UniProtKB-SubCell"/>
</dbReference>
<evidence type="ECO:0000313" key="10">
    <source>
        <dbReference type="EMBL" id="AJP06267.1"/>
    </source>
</evidence>
<dbReference type="GO" id="GO:0003700">
    <property type="term" value="F:DNA-binding transcription factor activity"/>
    <property type="evidence" value="ECO:0007669"/>
    <property type="project" value="InterPro"/>
</dbReference>
<reference evidence="10" key="1">
    <citation type="submission" date="2014-04" db="EMBL/GenBank/DDBJ databases">
        <title>The genes involved in the male and female cone development in Pinus tabuliformis.</title>
        <authorList>
            <person name="Niu S."/>
            <person name="Li W."/>
            <person name="Chen X."/>
        </authorList>
    </citation>
    <scope>NUCLEOTIDE SEQUENCE</scope>
</reference>
<keyword evidence="3" id="KW-0238">DNA-binding</keyword>
<accession>A0A0K0M6Y1</accession>
<dbReference type="PANTHER" id="PTHR48019">
    <property type="entry name" value="SERUM RESPONSE FACTOR HOMOLOG"/>
    <property type="match status" value="1"/>
</dbReference>
<sequence length="220" mass="25672">MGRGKIEIKMIENESNRRVTFSKRKGGLFKKARELSVLCEAEVALIVFSGTGKPEEFASSSMKNILERYKSCTGMGILDYQDQMLSEMARIKRENEILHAELRYMMGEDLDSSNLNDITHLEKHLDDVWTHVRKRKDKLMDSRLELQKKKTGLEEQIHNQLNENIAYYHRARMEEEDNQQSYCNYAFYQLERPSSPLNTPPSASEFRLQPNQPNLKDSGY</sequence>
<feature type="region of interest" description="Disordered" evidence="7">
    <location>
        <begin position="193"/>
        <end position="220"/>
    </location>
</feature>
<dbReference type="GO" id="GO:0045944">
    <property type="term" value="P:positive regulation of transcription by RNA polymerase II"/>
    <property type="evidence" value="ECO:0007669"/>
    <property type="project" value="InterPro"/>
</dbReference>
<dbReference type="AlphaFoldDB" id="A0A0K0M6Y1"/>
<evidence type="ECO:0000256" key="2">
    <source>
        <dbReference type="ARBA" id="ARBA00023015"/>
    </source>
</evidence>
<keyword evidence="6" id="KW-0175">Coiled coil</keyword>
<evidence type="ECO:0000259" key="8">
    <source>
        <dbReference type="PROSITE" id="PS50066"/>
    </source>
</evidence>
<dbReference type="EMBL" id="KJ711022">
    <property type="protein sequence ID" value="AJP06267.1"/>
    <property type="molecule type" value="mRNA"/>
</dbReference>
<name>A0A0K0M6Y1_PINTB</name>
<feature type="domain" description="K-box" evidence="9">
    <location>
        <begin position="81"/>
        <end position="179"/>
    </location>
</feature>
<dbReference type="GO" id="GO:0000977">
    <property type="term" value="F:RNA polymerase II transcription regulatory region sequence-specific DNA binding"/>
    <property type="evidence" value="ECO:0007669"/>
    <property type="project" value="InterPro"/>
</dbReference>
<comment type="subcellular location">
    <subcellularLocation>
        <location evidence="1">Nucleus</location>
    </subcellularLocation>
</comment>
<dbReference type="InterPro" id="IPR036879">
    <property type="entry name" value="TF_MADSbox_sf"/>
</dbReference>
<dbReference type="SMART" id="SM00432">
    <property type="entry name" value="MADS"/>
    <property type="match status" value="1"/>
</dbReference>
<protein>
    <submittedName>
        <fullName evidence="10">DAL11</fullName>
    </submittedName>
</protein>
<dbReference type="Gene3D" id="3.40.1810.10">
    <property type="entry name" value="Transcription factor, MADS-box"/>
    <property type="match status" value="1"/>
</dbReference>
<evidence type="ECO:0000256" key="5">
    <source>
        <dbReference type="ARBA" id="ARBA00023242"/>
    </source>
</evidence>
<keyword evidence="4" id="KW-0804">Transcription</keyword>
<evidence type="ECO:0000256" key="4">
    <source>
        <dbReference type="ARBA" id="ARBA00023163"/>
    </source>
</evidence>
<dbReference type="PRINTS" id="PR00404">
    <property type="entry name" value="MADSDOMAIN"/>
</dbReference>
<dbReference type="Pfam" id="PF01486">
    <property type="entry name" value="K-box"/>
    <property type="match status" value="1"/>
</dbReference>
<dbReference type="InterPro" id="IPR050142">
    <property type="entry name" value="MADS-box/MEF2_TF"/>
</dbReference>
<evidence type="ECO:0000256" key="7">
    <source>
        <dbReference type="SAM" id="MobiDB-lite"/>
    </source>
</evidence>
<dbReference type="InterPro" id="IPR002487">
    <property type="entry name" value="TF_Kbox"/>
</dbReference>
<keyword evidence="5" id="KW-0539">Nucleus</keyword>